<dbReference type="Pfam" id="PF19335">
    <property type="entry name" value="HMBD"/>
    <property type="match status" value="1"/>
</dbReference>
<feature type="domain" description="Heavy metal binding" evidence="2">
    <location>
        <begin position="61"/>
        <end position="87"/>
    </location>
</feature>
<evidence type="ECO:0000313" key="4">
    <source>
        <dbReference type="Proteomes" id="UP001370348"/>
    </source>
</evidence>
<dbReference type="Gene3D" id="2.40.420.20">
    <property type="match status" value="1"/>
</dbReference>
<dbReference type="RefSeq" id="WP_394829470.1">
    <property type="nucleotide sequence ID" value="NZ_CP089984.1"/>
</dbReference>
<dbReference type="Proteomes" id="UP001370348">
    <property type="component" value="Chromosome"/>
</dbReference>
<accession>A0ABZ2MBI0</accession>
<keyword evidence="4" id="KW-1185">Reference proteome</keyword>
<reference evidence="3 4" key="1">
    <citation type="submission" date="2021-12" db="EMBL/GenBank/DDBJ databases">
        <title>Discovery of the Pendulisporaceae a myxobacterial family with distinct sporulation behavior and unique specialized metabolism.</title>
        <authorList>
            <person name="Garcia R."/>
            <person name="Popoff A."/>
            <person name="Bader C.D."/>
            <person name="Loehr J."/>
            <person name="Walesch S."/>
            <person name="Walt C."/>
            <person name="Boldt J."/>
            <person name="Bunk B."/>
            <person name="Haeckl F.J.F.P.J."/>
            <person name="Gunesch A.P."/>
            <person name="Birkelbach J."/>
            <person name="Nuebel U."/>
            <person name="Pietschmann T."/>
            <person name="Bach T."/>
            <person name="Mueller R."/>
        </authorList>
    </citation>
    <scope>NUCLEOTIDE SEQUENCE [LARGE SCALE GENOMIC DNA]</scope>
    <source>
        <strain evidence="3 4">MSr11954</strain>
    </source>
</reference>
<name>A0ABZ2MBI0_9BACT</name>
<dbReference type="EMBL" id="CP089984">
    <property type="protein sequence ID" value="WXB19872.1"/>
    <property type="molecule type" value="Genomic_DNA"/>
</dbReference>
<keyword evidence="1" id="KW-1133">Transmembrane helix</keyword>
<proteinExistence type="predicted"/>
<organism evidence="3 4">
    <name type="scientific">Pendulispora albinea</name>
    <dbReference type="NCBI Taxonomy" id="2741071"/>
    <lineage>
        <taxon>Bacteria</taxon>
        <taxon>Pseudomonadati</taxon>
        <taxon>Myxococcota</taxon>
        <taxon>Myxococcia</taxon>
        <taxon>Myxococcales</taxon>
        <taxon>Sorangiineae</taxon>
        <taxon>Pendulisporaceae</taxon>
        <taxon>Pendulispora</taxon>
    </lineage>
</organism>
<keyword evidence="1" id="KW-0812">Transmembrane</keyword>
<feature type="transmembrane region" description="Helical" evidence="1">
    <location>
        <begin position="24"/>
        <end position="47"/>
    </location>
</feature>
<protein>
    <recommendedName>
        <fullName evidence="2">Heavy metal binding domain-containing protein</fullName>
    </recommendedName>
</protein>
<evidence type="ECO:0000313" key="3">
    <source>
        <dbReference type="EMBL" id="WXB19872.1"/>
    </source>
</evidence>
<dbReference type="InterPro" id="IPR045800">
    <property type="entry name" value="HMBD"/>
</dbReference>
<evidence type="ECO:0000259" key="2">
    <source>
        <dbReference type="Pfam" id="PF19335"/>
    </source>
</evidence>
<sequence>MQSTLIANQSGQDEYVPMRTSSRWLIGAIRVLLLLLGVAAVAAAAVLDPVHEEARDGAIRYVCPMHPEVTANAKGSCPICRMALEPVPSADAKDAKNAKDAKGAARAIDPRAYENLRSHDVFDVARVRSLPADASEWRGAAWVTPDGAIVAVLYQDQVAALAPDETGSFVPSSAPKMRATVRRTKDAAAPWDPSMSRVRFELDRASKAPAGAPGLVGWIELSPRPRKVLTVPAPAVLRAPEGPYVLLVGEGFVLEKRPIAIGETFGKAGLTAVLSGLHIEDRVVARAAFFLDAERKESAMAEMHEVPR</sequence>
<gene>
    <name evidence="3" type="ORF">LZC94_21935</name>
</gene>
<evidence type="ECO:0000256" key="1">
    <source>
        <dbReference type="SAM" id="Phobius"/>
    </source>
</evidence>
<keyword evidence="1" id="KW-0472">Membrane</keyword>